<evidence type="ECO:0000313" key="11">
    <source>
        <dbReference type="EMBL" id="KAB2352698.1"/>
    </source>
</evidence>
<evidence type="ECO:0000256" key="8">
    <source>
        <dbReference type="SAM" id="MobiDB-lite"/>
    </source>
</evidence>
<keyword evidence="5 9" id="KW-0812">Transmembrane</keyword>
<feature type="transmembrane region" description="Helical" evidence="9">
    <location>
        <begin position="47"/>
        <end position="66"/>
    </location>
</feature>
<feature type="transmembrane region" description="Helical" evidence="9">
    <location>
        <begin position="134"/>
        <end position="156"/>
    </location>
</feature>
<dbReference type="InterPro" id="IPR036259">
    <property type="entry name" value="MFS_trans_sf"/>
</dbReference>
<evidence type="ECO:0000256" key="9">
    <source>
        <dbReference type="SAM" id="Phobius"/>
    </source>
</evidence>
<feature type="transmembrane region" description="Helical" evidence="9">
    <location>
        <begin position="162"/>
        <end position="181"/>
    </location>
</feature>
<evidence type="ECO:0000256" key="6">
    <source>
        <dbReference type="ARBA" id="ARBA00022989"/>
    </source>
</evidence>
<evidence type="ECO:0000256" key="3">
    <source>
        <dbReference type="ARBA" id="ARBA00022448"/>
    </source>
</evidence>
<dbReference type="NCBIfam" id="TIGR00711">
    <property type="entry name" value="efflux_EmrB"/>
    <property type="match status" value="1"/>
</dbReference>
<dbReference type="SUPFAM" id="SSF103473">
    <property type="entry name" value="MFS general substrate transporter"/>
    <property type="match status" value="1"/>
</dbReference>
<dbReference type="PANTHER" id="PTHR42718:SF9">
    <property type="entry name" value="MAJOR FACILITATOR SUPERFAMILY MULTIDRUG TRANSPORTER MFSC"/>
    <property type="match status" value="1"/>
</dbReference>
<feature type="transmembrane region" description="Helical" evidence="9">
    <location>
        <begin position="75"/>
        <end position="98"/>
    </location>
</feature>
<dbReference type="InterPro" id="IPR004638">
    <property type="entry name" value="EmrB-like"/>
</dbReference>
<feature type="transmembrane region" description="Helical" evidence="9">
    <location>
        <begin position="265"/>
        <end position="289"/>
    </location>
</feature>
<keyword evidence="6 9" id="KW-1133">Transmembrane helix</keyword>
<dbReference type="InterPro" id="IPR011701">
    <property type="entry name" value="MFS"/>
</dbReference>
<gene>
    <name evidence="11" type="ORF">F8566_03410</name>
</gene>
<feature type="transmembrane region" description="Helical" evidence="9">
    <location>
        <begin position="330"/>
        <end position="348"/>
    </location>
</feature>
<dbReference type="CDD" id="cd17321">
    <property type="entry name" value="MFS_MMR_MDR_like"/>
    <property type="match status" value="1"/>
</dbReference>
<dbReference type="EMBL" id="WBMT01000001">
    <property type="protein sequence ID" value="KAB2352698.1"/>
    <property type="molecule type" value="Genomic_DNA"/>
</dbReference>
<comment type="caution">
    <text evidence="11">The sequence shown here is derived from an EMBL/GenBank/DDBJ whole genome shotgun (WGS) entry which is preliminary data.</text>
</comment>
<dbReference type="Pfam" id="PF07690">
    <property type="entry name" value="MFS_1"/>
    <property type="match status" value="1"/>
</dbReference>
<evidence type="ECO:0000256" key="1">
    <source>
        <dbReference type="ARBA" id="ARBA00004651"/>
    </source>
</evidence>
<sequence>MAGKGRTGLLVSAFMGTFIALLDLTIVNVALPEIQADLRTDVTGLQWVADGFTVPLAALMLSGGALGDRFGRKRLFLGGIGLFMAGSVVCAAASGLGVLVAGRAVQGVAAAIVVPGALSLIGQAEPDPQRRARLMGLWGMFSGLAVISGPLLGGVLVDTLGWPSIFLVNVPLGLAAVAIGLRSIPESADPAHAALDPAGQLAAVAALGSLTYGVIEAREHGWSSPPTLGFLTAAVVAGALLVVLELRNPRPMLPVRLFSDARFAIANAASVALGFGANGAFFVLTVLYLQELRGHSAMATGVLLLPMTLAIMPAAVVAGRLTAAFGARRPMVLGYALTGVALAGMGVLDAGTPYLAIGALFVVAGVGQGLAITPAAAAVLEIVPRERTGIASATVNTARQAGTALGIAVLGTVAAGSGGLAAGVRTSLVAAGAVVLAAAALLVLMPGRGSHPRSTSVSPRADAGIPRPGRPAGT</sequence>
<evidence type="ECO:0000256" key="7">
    <source>
        <dbReference type="ARBA" id="ARBA00023136"/>
    </source>
</evidence>
<feature type="transmembrane region" description="Helical" evidence="9">
    <location>
        <begin position="428"/>
        <end position="445"/>
    </location>
</feature>
<reference evidence="11 12" key="1">
    <citation type="submission" date="2019-09" db="EMBL/GenBank/DDBJ databases">
        <title>Actinomadura physcomitrii sp. nov., a novel actinomycete isolated from moss [Physcomitrium sphaericum (Ludw) Fuernr].</title>
        <authorList>
            <person name="Zhuang X."/>
            <person name="Liu C."/>
        </authorList>
    </citation>
    <scope>NUCLEOTIDE SEQUENCE [LARGE SCALE GENOMIC DNA]</scope>
    <source>
        <strain evidence="11 12">HMC1</strain>
    </source>
</reference>
<feature type="transmembrane region" description="Helical" evidence="9">
    <location>
        <begin position="104"/>
        <end position="122"/>
    </location>
</feature>
<dbReference type="Gene3D" id="1.20.1720.10">
    <property type="entry name" value="Multidrug resistance protein D"/>
    <property type="match status" value="1"/>
</dbReference>
<organism evidence="11 12">
    <name type="scientific">Actinomadura rudentiformis</name>
    <dbReference type="NCBI Taxonomy" id="359158"/>
    <lineage>
        <taxon>Bacteria</taxon>
        <taxon>Bacillati</taxon>
        <taxon>Actinomycetota</taxon>
        <taxon>Actinomycetes</taxon>
        <taxon>Streptosporangiales</taxon>
        <taxon>Thermomonosporaceae</taxon>
        <taxon>Actinomadura</taxon>
    </lineage>
</organism>
<dbReference type="GO" id="GO:0022857">
    <property type="term" value="F:transmembrane transporter activity"/>
    <property type="evidence" value="ECO:0007669"/>
    <property type="project" value="InterPro"/>
</dbReference>
<feature type="transmembrane region" description="Helical" evidence="9">
    <location>
        <begin position="227"/>
        <end position="244"/>
    </location>
</feature>
<dbReference type="AlphaFoldDB" id="A0A6H9Z5U8"/>
<evidence type="ECO:0000256" key="5">
    <source>
        <dbReference type="ARBA" id="ARBA00022692"/>
    </source>
</evidence>
<keyword evidence="7 9" id="KW-0472">Membrane</keyword>
<feature type="region of interest" description="Disordered" evidence="8">
    <location>
        <begin position="450"/>
        <end position="474"/>
    </location>
</feature>
<name>A0A6H9Z5U8_9ACTN</name>
<comment type="subcellular location">
    <subcellularLocation>
        <location evidence="1">Cell membrane</location>
        <topology evidence="1">Multi-pass membrane protein</topology>
    </subcellularLocation>
</comment>
<protein>
    <submittedName>
        <fullName evidence="11">DHA2 family efflux MFS transporter permease subunit</fullName>
    </submittedName>
</protein>
<evidence type="ECO:0000256" key="2">
    <source>
        <dbReference type="ARBA" id="ARBA00008537"/>
    </source>
</evidence>
<accession>A0A6H9Z5U8</accession>
<evidence type="ECO:0000256" key="4">
    <source>
        <dbReference type="ARBA" id="ARBA00022475"/>
    </source>
</evidence>
<comment type="similarity">
    <text evidence="2">Belongs to the major facilitator superfamily. EmrB family.</text>
</comment>
<feature type="transmembrane region" description="Helical" evidence="9">
    <location>
        <begin position="354"/>
        <end position="380"/>
    </location>
</feature>
<feature type="transmembrane region" description="Helical" evidence="9">
    <location>
        <begin position="401"/>
        <end position="422"/>
    </location>
</feature>
<dbReference type="RefSeq" id="WP_151557762.1">
    <property type="nucleotide sequence ID" value="NZ_WBMT01000001.1"/>
</dbReference>
<feature type="domain" description="Major facilitator superfamily (MFS) profile" evidence="10">
    <location>
        <begin position="9"/>
        <end position="449"/>
    </location>
</feature>
<proteinExistence type="inferred from homology"/>
<dbReference type="PROSITE" id="PS50850">
    <property type="entry name" value="MFS"/>
    <property type="match status" value="1"/>
</dbReference>
<keyword evidence="12" id="KW-1185">Reference proteome</keyword>
<dbReference type="InterPro" id="IPR020846">
    <property type="entry name" value="MFS_dom"/>
</dbReference>
<dbReference type="PANTHER" id="PTHR42718">
    <property type="entry name" value="MAJOR FACILITATOR SUPERFAMILY MULTIDRUG TRANSPORTER MFSC"/>
    <property type="match status" value="1"/>
</dbReference>
<evidence type="ECO:0000313" key="12">
    <source>
        <dbReference type="Proteomes" id="UP000468735"/>
    </source>
</evidence>
<feature type="transmembrane region" description="Helical" evidence="9">
    <location>
        <begin position="295"/>
        <end position="318"/>
    </location>
</feature>
<dbReference type="Gene3D" id="1.20.1250.20">
    <property type="entry name" value="MFS general substrate transporter like domains"/>
    <property type="match status" value="1"/>
</dbReference>
<dbReference type="GO" id="GO:0005886">
    <property type="term" value="C:plasma membrane"/>
    <property type="evidence" value="ECO:0007669"/>
    <property type="project" value="UniProtKB-SubCell"/>
</dbReference>
<evidence type="ECO:0000259" key="10">
    <source>
        <dbReference type="PROSITE" id="PS50850"/>
    </source>
</evidence>
<keyword evidence="4" id="KW-1003">Cell membrane</keyword>
<dbReference type="OrthoDB" id="9781469at2"/>
<dbReference type="Proteomes" id="UP000468735">
    <property type="component" value="Unassembled WGS sequence"/>
</dbReference>
<feature type="transmembrane region" description="Helical" evidence="9">
    <location>
        <begin position="7"/>
        <end position="27"/>
    </location>
</feature>
<keyword evidence="3" id="KW-0813">Transport</keyword>
<feature type="transmembrane region" description="Helical" evidence="9">
    <location>
        <begin position="193"/>
        <end position="215"/>
    </location>
</feature>